<protein>
    <submittedName>
        <fullName evidence="2">Uncharacterized protein</fullName>
    </submittedName>
</protein>
<proteinExistence type="predicted"/>
<keyword evidence="3" id="KW-1185">Reference proteome</keyword>
<evidence type="ECO:0000313" key="3">
    <source>
        <dbReference type="Proteomes" id="UP000186817"/>
    </source>
</evidence>
<evidence type="ECO:0000313" key="2">
    <source>
        <dbReference type="EMBL" id="OLP84087.1"/>
    </source>
</evidence>
<sequence length="166" mass="16484">MYSISASLMISSWFHYQRTKQSAGVGSMTGTALIAEGVIATAVASTNRSPSSAYLPQGGGDGAVQAGSAAAGGRLASVPARIGEDLMQIGHGSFAQLGCGGQLEECGGVGALGRNGEQSRPAGDPGRDGGRSQVGRNGVCAMAGEEAQELHCFGAEPAAGLDADNN</sequence>
<dbReference type="Proteomes" id="UP000186817">
    <property type="component" value="Unassembled WGS sequence"/>
</dbReference>
<accession>A0A1Q9CMJ4</accession>
<name>A0A1Q9CMJ4_SYMMI</name>
<organism evidence="2 3">
    <name type="scientific">Symbiodinium microadriaticum</name>
    <name type="common">Dinoflagellate</name>
    <name type="synonym">Zooxanthella microadriatica</name>
    <dbReference type="NCBI Taxonomy" id="2951"/>
    <lineage>
        <taxon>Eukaryota</taxon>
        <taxon>Sar</taxon>
        <taxon>Alveolata</taxon>
        <taxon>Dinophyceae</taxon>
        <taxon>Suessiales</taxon>
        <taxon>Symbiodiniaceae</taxon>
        <taxon>Symbiodinium</taxon>
    </lineage>
</organism>
<feature type="region of interest" description="Disordered" evidence="1">
    <location>
        <begin position="110"/>
        <end position="136"/>
    </location>
</feature>
<comment type="caution">
    <text evidence="2">The sequence shown here is derived from an EMBL/GenBank/DDBJ whole genome shotgun (WGS) entry which is preliminary data.</text>
</comment>
<reference evidence="2 3" key="1">
    <citation type="submission" date="2016-02" db="EMBL/GenBank/DDBJ databases">
        <title>Genome analysis of coral dinoflagellate symbionts highlights evolutionary adaptations to a symbiotic lifestyle.</title>
        <authorList>
            <person name="Aranda M."/>
            <person name="Li Y."/>
            <person name="Liew Y.J."/>
            <person name="Baumgarten S."/>
            <person name="Simakov O."/>
            <person name="Wilson M."/>
            <person name="Piel J."/>
            <person name="Ashoor H."/>
            <person name="Bougouffa S."/>
            <person name="Bajic V.B."/>
            <person name="Ryu T."/>
            <person name="Ravasi T."/>
            <person name="Bayer T."/>
            <person name="Micklem G."/>
            <person name="Kim H."/>
            <person name="Bhak J."/>
            <person name="Lajeunesse T.C."/>
            <person name="Voolstra C.R."/>
        </authorList>
    </citation>
    <scope>NUCLEOTIDE SEQUENCE [LARGE SCALE GENOMIC DNA]</scope>
    <source>
        <strain evidence="2 3">CCMP2467</strain>
    </source>
</reference>
<dbReference type="AlphaFoldDB" id="A0A1Q9CMJ4"/>
<gene>
    <name evidence="2" type="ORF">AK812_SmicGene35063</name>
</gene>
<evidence type="ECO:0000256" key="1">
    <source>
        <dbReference type="SAM" id="MobiDB-lite"/>
    </source>
</evidence>
<dbReference type="EMBL" id="LSRX01001069">
    <property type="protein sequence ID" value="OLP84087.1"/>
    <property type="molecule type" value="Genomic_DNA"/>
</dbReference>